<dbReference type="GeneID" id="40328003"/>
<sequence length="498" mass="55887">MIEGGGKSKEMRGGEGTAVPGGHQDDDSTPLPPAEDYVVEPTTTEEMHELLDLILQACEHLQELIHDHRPVMQREVAKLRKAYWLATGETGRLRGRNASAESLSSATDGSSAGTLPPLTGTEGPRRQDAKAVACDCALRELDEYVHPRLEAHTFDLEDAGCEGKKGRTWRFLGIPLERRLQTLVVSALLFYTFIPVAVALTLVLLLTWWAMPLMLAYLVYIFTLGQPKHPLKKWATFTRHKLWDHYASYFPVRLVIPRHVRDKFDPQANYFFIYHPHGIHGFGAIAAFSLDSTLSSLLPGINVHAQTLKINFFIPFWRELHRLCGHGDASASCIRRTLGSGPGESVLLVVGGASESILASPNTNELRLQNRRGFVKIALQEGSPLVPVYAFGENDVYRIPRIAGSAWWRRVGEKFRKVTTFGLPLFLGRGWFNYSFGILPHRRPITVVVGEPLPVPKIPQPTSEDLQDWHDKYVTALKRLFDEYRAVYDVESSGLRIH</sequence>
<dbReference type="PANTHER" id="PTHR12317:SF0">
    <property type="entry name" value="ACYLTRANSFERASE"/>
    <property type="match status" value="1"/>
</dbReference>
<proteinExistence type="inferred from homology"/>
<evidence type="ECO:0000256" key="6">
    <source>
        <dbReference type="ARBA" id="ARBA00022679"/>
    </source>
</evidence>
<keyword evidence="17" id="KW-1185">Reference proteome</keyword>
<dbReference type="EC" id="2.3.1.-" evidence="14"/>
<reference evidence="16 17" key="1">
    <citation type="journal article" date="2018" name="BMC Genomics">
        <title>Genomic comparison of Trypanosoma conorhini and Trypanosoma rangeli to Trypanosoma cruzi strains of high and low virulence.</title>
        <authorList>
            <person name="Bradwell K.R."/>
            <person name="Koparde V.N."/>
            <person name="Matveyev A.V."/>
            <person name="Serrano M.G."/>
            <person name="Alves J.M."/>
            <person name="Parikh H."/>
            <person name="Huang B."/>
            <person name="Lee V."/>
            <person name="Espinosa-Alvarez O."/>
            <person name="Ortiz P.A."/>
            <person name="Costa-Martins A.G."/>
            <person name="Teixeira M.M."/>
            <person name="Buck G.A."/>
        </authorList>
    </citation>
    <scope>NUCLEOTIDE SEQUENCE [LARGE SCALE GENOMIC DNA]</scope>
    <source>
        <strain evidence="16 17">AM80</strain>
    </source>
</reference>
<keyword evidence="6 14" id="KW-0808">Transferase</keyword>
<dbReference type="PANTHER" id="PTHR12317">
    <property type="entry name" value="DIACYLGLYCEROL O-ACYLTRANSFERASE"/>
    <property type="match status" value="1"/>
</dbReference>
<evidence type="ECO:0000256" key="14">
    <source>
        <dbReference type="RuleBase" id="RU367023"/>
    </source>
</evidence>
<feature type="region of interest" description="Disordered" evidence="15">
    <location>
        <begin position="95"/>
        <end position="126"/>
    </location>
</feature>
<evidence type="ECO:0000256" key="9">
    <source>
        <dbReference type="ARBA" id="ARBA00022824"/>
    </source>
</evidence>
<evidence type="ECO:0000256" key="7">
    <source>
        <dbReference type="ARBA" id="ARBA00022692"/>
    </source>
</evidence>
<feature type="region of interest" description="Disordered" evidence="15">
    <location>
        <begin position="1"/>
        <end position="36"/>
    </location>
</feature>
<keyword evidence="10 14" id="KW-1133">Transmembrane helix</keyword>
<dbReference type="InterPro" id="IPR007130">
    <property type="entry name" value="DAGAT"/>
</dbReference>
<accession>A0A3R7NQK7</accession>
<protein>
    <recommendedName>
        <fullName evidence="14">Acyltransferase</fullName>
        <ecNumber evidence="14">2.3.1.-</ecNumber>
    </recommendedName>
</protein>
<comment type="pathway">
    <text evidence="3">Lipid metabolism.</text>
</comment>
<keyword evidence="11" id="KW-0443">Lipid metabolism</keyword>
<keyword evidence="12 14" id="KW-0472">Membrane</keyword>
<comment type="subcellular location">
    <subcellularLocation>
        <location evidence="1 14">Endoplasmic reticulum membrane</location>
        <topology evidence="1 14">Multi-pass membrane protein</topology>
    </subcellularLocation>
</comment>
<comment type="pathway">
    <text evidence="2">Glycerolipid metabolism; triacylglycerol biosynthesis.</text>
</comment>
<evidence type="ECO:0000256" key="8">
    <source>
        <dbReference type="ARBA" id="ARBA00022798"/>
    </source>
</evidence>
<evidence type="ECO:0000256" key="3">
    <source>
        <dbReference type="ARBA" id="ARBA00005189"/>
    </source>
</evidence>
<dbReference type="AlphaFoldDB" id="A0A3R7NQK7"/>
<keyword evidence="13 16" id="KW-0012">Acyltransferase</keyword>
<keyword evidence="5" id="KW-0444">Lipid biosynthesis</keyword>
<keyword evidence="9 14" id="KW-0256">Endoplasmic reticulum</keyword>
<keyword evidence="7 14" id="KW-0812">Transmembrane</keyword>
<feature type="transmembrane region" description="Helical" evidence="14">
    <location>
        <begin position="180"/>
        <end position="200"/>
    </location>
</feature>
<evidence type="ECO:0000256" key="4">
    <source>
        <dbReference type="ARBA" id="ARBA00005420"/>
    </source>
</evidence>
<dbReference type="GO" id="GO:0005789">
    <property type="term" value="C:endoplasmic reticulum membrane"/>
    <property type="evidence" value="ECO:0007669"/>
    <property type="project" value="UniProtKB-SubCell"/>
</dbReference>
<evidence type="ECO:0000256" key="13">
    <source>
        <dbReference type="ARBA" id="ARBA00023315"/>
    </source>
</evidence>
<evidence type="ECO:0000313" key="17">
    <source>
        <dbReference type="Proteomes" id="UP000283634"/>
    </source>
</evidence>
<evidence type="ECO:0000256" key="15">
    <source>
        <dbReference type="SAM" id="MobiDB-lite"/>
    </source>
</evidence>
<dbReference type="GO" id="GO:0019432">
    <property type="term" value="P:triglyceride biosynthetic process"/>
    <property type="evidence" value="ECO:0007669"/>
    <property type="project" value="TreeGrafter"/>
</dbReference>
<comment type="caution">
    <text evidence="14">Lacks conserved residue(s) required for the propagation of feature annotation.</text>
</comment>
<dbReference type="RefSeq" id="XP_029239107.1">
    <property type="nucleotide sequence ID" value="XM_029381014.1"/>
</dbReference>
<dbReference type="CDD" id="cd07987">
    <property type="entry name" value="LPLAT_MGAT-like"/>
    <property type="match status" value="1"/>
</dbReference>
<dbReference type="VEuPathDB" id="TriTrypDB:TRSC58_00493"/>
<evidence type="ECO:0000256" key="1">
    <source>
        <dbReference type="ARBA" id="ARBA00004477"/>
    </source>
</evidence>
<dbReference type="OrthoDB" id="264532at2759"/>
<evidence type="ECO:0000256" key="10">
    <source>
        <dbReference type="ARBA" id="ARBA00022989"/>
    </source>
</evidence>
<organism evidence="16 17">
    <name type="scientific">Trypanosoma rangeli</name>
    <dbReference type="NCBI Taxonomy" id="5698"/>
    <lineage>
        <taxon>Eukaryota</taxon>
        <taxon>Discoba</taxon>
        <taxon>Euglenozoa</taxon>
        <taxon>Kinetoplastea</taxon>
        <taxon>Metakinetoplastina</taxon>
        <taxon>Trypanosomatida</taxon>
        <taxon>Trypanosomatidae</taxon>
        <taxon>Trypanosoma</taxon>
        <taxon>Herpetosoma</taxon>
    </lineage>
</organism>
<dbReference type="GO" id="GO:0006071">
    <property type="term" value="P:glycerol metabolic process"/>
    <property type="evidence" value="ECO:0007669"/>
    <property type="project" value="UniProtKB-KW"/>
</dbReference>
<evidence type="ECO:0000256" key="12">
    <source>
        <dbReference type="ARBA" id="ARBA00023136"/>
    </source>
</evidence>
<gene>
    <name evidence="16" type="ORF">TraAM80_04070</name>
</gene>
<feature type="compositionally biased region" description="Basic and acidic residues" evidence="15">
    <location>
        <begin position="1"/>
        <end position="13"/>
    </location>
</feature>
<keyword evidence="8" id="KW-0319">Glycerol metabolism</keyword>
<evidence type="ECO:0000256" key="5">
    <source>
        <dbReference type="ARBA" id="ARBA00022516"/>
    </source>
</evidence>
<evidence type="ECO:0000256" key="2">
    <source>
        <dbReference type="ARBA" id="ARBA00004771"/>
    </source>
</evidence>
<evidence type="ECO:0000256" key="11">
    <source>
        <dbReference type="ARBA" id="ARBA00023098"/>
    </source>
</evidence>
<comment type="caution">
    <text evidence="16">The sequence shown here is derived from an EMBL/GenBank/DDBJ whole genome shotgun (WGS) entry which is preliminary data.</text>
</comment>
<comment type="similarity">
    <text evidence="4 14">Belongs to the diacylglycerol acyltransferase family.</text>
</comment>
<name>A0A3R7NQK7_TRYRA</name>
<dbReference type="GO" id="GO:0004144">
    <property type="term" value="F:diacylglycerol O-acyltransferase activity"/>
    <property type="evidence" value="ECO:0007669"/>
    <property type="project" value="TreeGrafter"/>
</dbReference>
<dbReference type="Proteomes" id="UP000283634">
    <property type="component" value="Unassembled WGS sequence"/>
</dbReference>
<feature type="compositionally biased region" description="Polar residues" evidence="15">
    <location>
        <begin position="99"/>
        <end position="113"/>
    </location>
</feature>
<evidence type="ECO:0000313" key="16">
    <source>
        <dbReference type="EMBL" id="RNF06179.1"/>
    </source>
</evidence>
<dbReference type="EMBL" id="MKGL01000115">
    <property type="protein sequence ID" value="RNF06179.1"/>
    <property type="molecule type" value="Genomic_DNA"/>
</dbReference>
<dbReference type="OMA" id="WRQLAIW"/>
<dbReference type="Pfam" id="PF03982">
    <property type="entry name" value="DAGAT"/>
    <property type="match status" value="1"/>
</dbReference>